<reference evidence="1 2" key="1">
    <citation type="submission" date="2016-06" db="EMBL/GenBank/DDBJ databases">
        <authorList>
            <person name="Kjaerup R.B."/>
            <person name="Dalgaard T.S."/>
            <person name="Juul-Madsen H.R."/>
        </authorList>
    </citation>
    <scope>NUCLEOTIDE SEQUENCE [LARGE SCALE GENOMIC DNA]</scope>
    <source>
        <strain evidence="1 2">E152</strain>
    </source>
</reference>
<dbReference type="AlphaFoldDB" id="A0A1A2T9S4"/>
<name>A0A1A2T9S4_MYCNT</name>
<evidence type="ECO:0000313" key="2">
    <source>
        <dbReference type="Proteomes" id="UP000092389"/>
    </source>
</evidence>
<proteinExistence type="predicted"/>
<dbReference type="InterPro" id="IPR009061">
    <property type="entry name" value="DNA-bd_dom_put_sf"/>
</dbReference>
<evidence type="ECO:0000313" key="1">
    <source>
        <dbReference type="EMBL" id="OBH73154.1"/>
    </source>
</evidence>
<dbReference type="EMBL" id="LZJU01000116">
    <property type="protein sequence ID" value="OBH73154.1"/>
    <property type="molecule type" value="Genomic_DNA"/>
</dbReference>
<dbReference type="SUPFAM" id="SSF46955">
    <property type="entry name" value="Putative DNA-binding domain"/>
    <property type="match status" value="1"/>
</dbReference>
<accession>A0A1A2T9S4</accession>
<dbReference type="Proteomes" id="UP000092389">
    <property type="component" value="Unassembled WGS sequence"/>
</dbReference>
<dbReference type="OrthoDB" id="5524782at2"/>
<evidence type="ECO:0008006" key="3">
    <source>
        <dbReference type="Google" id="ProtNLM"/>
    </source>
</evidence>
<comment type="caution">
    <text evidence="1">The sequence shown here is derived from an EMBL/GenBank/DDBJ whole genome shotgun (WGS) entry which is preliminary data.</text>
</comment>
<sequence>MISELATPAEVAKALHTTPASLAQMRYRGDGPNFVRAGRRRVLYRWADVDQWITDSLHTRTDD</sequence>
<protein>
    <recommendedName>
        <fullName evidence="3">DNA-binding protein</fullName>
    </recommendedName>
</protein>
<organism evidence="1 2">
    <name type="scientific">Mycobacterium mantenii</name>
    <dbReference type="NCBI Taxonomy" id="560555"/>
    <lineage>
        <taxon>Bacteria</taxon>
        <taxon>Bacillati</taxon>
        <taxon>Actinomycetota</taxon>
        <taxon>Actinomycetes</taxon>
        <taxon>Mycobacteriales</taxon>
        <taxon>Mycobacteriaceae</taxon>
        <taxon>Mycobacterium</taxon>
        <taxon>Mycobacterium avium complex (MAC)</taxon>
    </lineage>
</organism>
<gene>
    <name evidence="1" type="ORF">A5683_25205</name>
</gene>